<sequence length="167" mass="18953">MKMKKYKTVFFLILFVNILTTIVINSTVRKSEIFNDAITKGISLTHNQMTVVAMVSSIFTVFLLSVFLILARLLLILIFKIVFKKKGDKKLINEIYFISVGSKLIFSTVAIVSLFSATSWTFIFTSSCAIILYIIYLFANKQNTISGRTKKENIFQLITGCLLILLI</sequence>
<feature type="transmembrane region" description="Helical" evidence="1">
    <location>
        <begin position="121"/>
        <end position="139"/>
    </location>
</feature>
<evidence type="ECO:0000256" key="1">
    <source>
        <dbReference type="SAM" id="Phobius"/>
    </source>
</evidence>
<evidence type="ECO:0000313" key="3">
    <source>
        <dbReference type="Proteomes" id="UP000192727"/>
    </source>
</evidence>
<feature type="transmembrane region" description="Helical" evidence="1">
    <location>
        <begin position="95"/>
        <end position="115"/>
    </location>
</feature>
<proteinExistence type="predicted"/>
<feature type="transmembrane region" description="Helical" evidence="1">
    <location>
        <begin position="58"/>
        <end position="83"/>
    </location>
</feature>
<keyword evidence="1" id="KW-1133">Transmembrane helix</keyword>
<keyword evidence="1" id="KW-0472">Membrane</keyword>
<dbReference type="EMBL" id="CP020557">
    <property type="protein sequence ID" value="ARF69012.1"/>
    <property type="molecule type" value="Genomic_DNA"/>
</dbReference>
<gene>
    <name evidence="2" type="ORF">B7C51_16185</name>
</gene>
<dbReference type="AlphaFoldDB" id="A0A1V0UVC0"/>
<feature type="transmembrane region" description="Helical" evidence="1">
    <location>
        <begin position="9"/>
        <end position="28"/>
    </location>
</feature>
<keyword evidence="1" id="KW-0812">Transmembrane</keyword>
<evidence type="ECO:0000313" key="2">
    <source>
        <dbReference type="EMBL" id="ARF69012.1"/>
    </source>
</evidence>
<organism evidence="2 3">
    <name type="scientific">Paenibacillus larvae subsp. pulvifaciens</name>
    <dbReference type="NCBI Taxonomy" id="1477"/>
    <lineage>
        <taxon>Bacteria</taxon>
        <taxon>Bacillati</taxon>
        <taxon>Bacillota</taxon>
        <taxon>Bacilli</taxon>
        <taxon>Bacillales</taxon>
        <taxon>Paenibacillaceae</taxon>
        <taxon>Paenibacillus</taxon>
    </lineage>
</organism>
<accession>A0A1V0UVC0</accession>
<protein>
    <submittedName>
        <fullName evidence="2">Uncharacterized protein</fullName>
    </submittedName>
</protein>
<dbReference type="Proteomes" id="UP000192727">
    <property type="component" value="Chromosome"/>
</dbReference>
<reference evidence="2 3" key="1">
    <citation type="submission" date="2017-03" db="EMBL/GenBank/DDBJ databases">
        <title>Paenibacillus larvae genome sequencing.</title>
        <authorList>
            <person name="Dingman D.W."/>
        </authorList>
    </citation>
    <scope>NUCLEOTIDE SEQUENCE [LARGE SCALE GENOMIC DNA]</scope>
    <source>
        <strain evidence="2 3">SAG 10367</strain>
    </source>
</reference>
<name>A0A1V0UVC0_9BACL</name>